<gene>
    <name evidence="7" type="ORF">C9E81_17700</name>
</gene>
<evidence type="ECO:0000256" key="1">
    <source>
        <dbReference type="ARBA" id="ARBA00004141"/>
    </source>
</evidence>
<dbReference type="Gene3D" id="1.20.1250.20">
    <property type="entry name" value="MFS general substrate transporter like domains"/>
    <property type="match status" value="2"/>
</dbReference>
<sequence length="394" mass="40389">MTNRDDRPAGPIRLAVSALFFANGLMIGSWAPKLPALMARLEISEGTAGLVVLMLGVGSLLVMPVFGAMTARHGSARAVRISALLALPTLLLMSLAPSLLLVAGAVLLYGGFLGGMDVAMNANAVAVERARRRAIMSSCHGFWSLGGVVGAGLGGVALSSLGEMGHALLVTLIFAAVLGFALPRMLKDAPDAREARAPLRLPRSPLPYIIGFMALCCMVPEGAILDWAAVYLQREMGASLSLAGWGFAACAATMAVMRFIGDLLRQKLGAVSMLRISAVVAIAGLGIAGMAPGPMLAIIGFGFAGLGIANLVPIAFSAAGNLPMMAPGVGLAVVTMMGYSGILLAPGSIGFLAERMSFSAIYMGLAGLLIVPLLLSPLVRTAEFTDQEDAAAAV</sequence>
<feature type="transmembrane region" description="Helical" evidence="5">
    <location>
        <begin position="242"/>
        <end position="261"/>
    </location>
</feature>
<feature type="transmembrane region" description="Helical" evidence="5">
    <location>
        <begin position="328"/>
        <end position="353"/>
    </location>
</feature>
<evidence type="ECO:0000256" key="5">
    <source>
        <dbReference type="SAM" id="Phobius"/>
    </source>
</evidence>
<feature type="transmembrane region" description="Helical" evidence="5">
    <location>
        <begin position="139"/>
        <end position="161"/>
    </location>
</feature>
<evidence type="ECO:0000313" key="7">
    <source>
        <dbReference type="EMBL" id="RMC32875.1"/>
    </source>
</evidence>
<dbReference type="CDD" id="cd17393">
    <property type="entry name" value="MFS_MosC_like"/>
    <property type="match status" value="1"/>
</dbReference>
<dbReference type="Pfam" id="PF07690">
    <property type="entry name" value="MFS_1"/>
    <property type="match status" value="1"/>
</dbReference>
<accession>A0A3M0M682</accession>
<dbReference type="AlphaFoldDB" id="A0A3M0M682"/>
<feature type="transmembrane region" description="Helical" evidence="5">
    <location>
        <begin position="273"/>
        <end position="291"/>
    </location>
</feature>
<dbReference type="PANTHER" id="PTHR23514">
    <property type="entry name" value="BYPASS OF STOP CODON PROTEIN 6"/>
    <property type="match status" value="1"/>
</dbReference>
<proteinExistence type="predicted"/>
<feature type="transmembrane region" description="Helical" evidence="5">
    <location>
        <begin position="297"/>
        <end position="316"/>
    </location>
</feature>
<dbReference type="InterPro" id="IPR011701">
    <property type="entry name" value="MFS"/>
</dbReference>
<keyword evidence="3 5" id="KW-1133">Transmembrane helix</keyword>
<organism evidence="7 8">
    <name type="scientific">Paracoccus alkanivorans</name>
    <dbReference type="NCBI Taxonomy" id="2116655"/>
    <lineage>
        <taxon>Bacteria</taxon>
        <taxon>Pseudomonadati</taxon>
        <taxon>Pseudomonadota</taxon>
        <taxon>Alphaproteobacteria</taxon>
        <taxon>Rhodobacterales</taxon>
        <taxon>Paracoccaceae</taxon>
        <taxon>Paracoccus</taxon>
    </lineage>
</organism>
<dbReference type="RefSeq" id="WP_122113685.1">
    <property type="nucleotide sequence ID" value="NZ_QOKZ01000008.1"/>
</dbReference>
<evidence type="ECO:0000256" key="4">
    <source>
        <dbReference type="ARBA" id="ARBA00023136"/>
    </source>
</evidence>
<evidence type="ECO:0000256" key="2">
    <source>
        <dbReference type="ARBA" id="ARBA00022692"/>
    </source>
</evidence>
<dbReference type="InterPro" id="IPR051788">
    <property type="entry name" value="MFS_Transporter"/>
</dbReference>
<comment type="subcellular location">
    <subcellularLocation>
        <location evidence="1">Membrane</location>
        <topology evidence="1">Multi-pass membrane protein</topology>
    </subcellularLocation>
</comment>
<feature type="transmembrane region" description="Helical" evidence="5">
    <location>
        <begin position="206"/>
        <end position="230"/>
    </location>
</feature>
<dbReference type="GO" id="GO:0016020">
    <property type="term" value="C:membrane"/>
    <property type="evidence" value="ECO:0007669"/>
    <property type="project" value="UniProtKB-SubCell"/>
</dbReference>
<comment type="caution">
    <text evidence="7">The sequence shown here is derived from an EMBL/GenBank/DDBJ whole genome shotgun (WGS) entry which is preliminary data.</text>
</comment>
<dbReference type="InterPro" id="IPR036259">
    <property type="entry name" value="MFS_trans_sf"/>
</dbReference>
<dbReference type="PROSITE" id="PS50850">
    <property type="entry name" value="MFS"/>
    <property type="match status" value="1"/>
</dbReference>
<feature type="transmembrane region" description="Helical" evidence="5">
    <location>
        <begin position="50"/>
        <end position="69"/>
    </location>
</feature>
<dbReference type="InterPro" id="IPR020846">
    <property type="entry name" value="MFS_dom"/>
</dbReference>
<keyword evidence="4 5" id="KW-0472">Membrane</keyword>
<dbReference type="PANTHER" id="PTHR23514:SF13">
    <property type="entry name" value="INNER MEMBRANE PROTEIN YBJJ"/>
    <property type="match status" value="1"/>
</dbReference>
<feature type="transmembrane region" description="Helical" evidence="5">
    <location>
        <begin position="106"/>
        <end position="127"/>
    </location>
</feature>
<feature type="transmembrane region" description="Helical" evidence="5">
    <location>
        <begin position="12"/>
        <end position="30"/>
    </location>
</feature>
<dbReference type="OrthoDB" id="9810941at2"/>
<feature type="transmembrane region" description="Helical" evidence="5">
    <location>
        <begin position="81"/>
        <end position="100"/>
    </location>
</feature>
<keyword evidence="2 5" id="KW-0812">Transmembrane</keyword>
<feature type="transmembrane region" description="Helical" evidence="5">
    <location>
        <begin position="359"/>
        <end position="379"/>
    </location>
</feature>
<feature type="domain" description="Major facilitator superfamily (MFS) profile" evidence="6">
    <location>
        <begin position="12"/>
        <end position="384"/>
    </location>
</feature>
<dbReference type="GO" id="GO:0022857">
    <property type="term" value="F:transmembrane transporter activity"/>
    <property type="evidence" value="ECO:0007669"/>
    <property type="project" value="InterPro"/>
</dbReference>
<keyword evidence="8" id="KW-1185">Reference proteome</keyword>
<protein>
    <submittedName>
        <fullName evidence="7">MFS transporter</fullName>
    </submittedName>
</protein>
<dbReference type="EMBL" id="QOKZ01000008">
    <property type="protein sequence ID" value="RMC32875.1"/>
    <property type="molecule type" value="Genomic_DNA"/>
</dbReference>
<reference evidence="7 8" key="1">
    <citation type="submission" date="2018-07" db="EMBL/GenBank/DDBJ databases">
        <authorList>
            <person name="Zhang Y."/>
            <person name="Wang L."/>
            <person name="Ma S."/>
        </authorList>
    </citation>
    <scope>NUCLEOTIDE SEQUENCE [LARGE SCALE GENOMIC DNA]</scope>
    <source>
        <strain evidence="7 8">4-2</strain>
    </source>
</reference>
<evidence type="ECO:0000256" key="3">
    <source>
        <dbReference type="ARBA" id="ARBA00022989"/>
    </source>
</evidence>
<dbReference type="Proteomes" id="UP000273516">
    <property type="component" value="Unassembled WGS sequence"/>
</dbReference>
<feature type="transmembrane region" description="Helical" evidence="5">
    <location>
        <begin position="167"/>
        <end position="186"/>
    </location>
</feature>
<dbReference type="SUPFAM" id="SSF103473">
    <property type="entry name" value="MFS general substrate transporter"/>
    <property type="match status" value="1"/>
</dbReference>
<name>A0A3M0M682_9RHOB</name>
<evidence type="ECO:0000259" key="6">
    <source>
        <dbReference type="PROSITE" id="PS50850"/>
    </source>
</evidence>
<evidence type="ECO:0000313" key="8">
    <source>
        <dbReference type="Proteomes" id="UP000273516"/>
    </source>
</evidence>